<keyword evidence="1" id="KW-1133">Transmembrane helix</keyword>
<comment type="caution">
    <text evidence="2">The sequence shown here is derived from an EMBL/GenBank/DDBJ whole genome shotgun (WGS) entry which is preliminary data.</text>
</comment>
<dbReference type="OrthoDB" id="5918916at2"/>
<dbReference type="Proteomes" id="UP000093523">
    <property type="component" value="Unassembled WGS sequence"/>
</dbReference>
<proteinExistence type="predicted"/>
<keyword evidence="1" id="KW-0812">Transmembrane</keyword>
<feature type="transmembrane region" description="Helical" evidence="1">
    <location>
        <begin position="71"/>
        <end position="87"/>
    </location>
</feature>
<organism evidence="2 3">
    <name type="scientific">Aliivibrio logei</name>
    <name type="common">Vibrio logei</name>
    <dbReference type="NCBI Taxonomy" id="688"/>
    <lineage>
        <taxon>Bacteria</taxon>
        <taxon>Pseudomonadati</taxon>
        <taxon>Pseudomonadota</taxon>
        <taxon>Gammaproteobacteria</taxon>
        <taxon>Vibrionales</taxon>
        <taxon>Vibrionaceae</taxon>
        <taxon>Aliivibrio</taxon>
    </lineage>
</organism>
<feature type="transmembrane region" description="Helical" evidence="1">
    <location>
        <begin position="43"/>
        <end position="64"/>
    </location>
</feature>
<dbReference type="AlphaFoldDB" id="A0A1B9P079"/>
<dbReference type="EMBL" id="MAJU01000008">
    <property type="protein sequence ID" value="OCH21772.1"/>
    <property type="molecule type" value="Genomic_DNA"/>
</dbReference>
<keyword evidence="1" id="KW-0472">Membrane</keyword>
<dbReference type="STRING" id="688.A6E04_07885"/>
<sequence length="88" mass="9638">MLFKLIFLFAALTLHGVKRSPYPPTFLYSIPLILMGLMSGASFIMSLIGGAITLCVSFVYFSLLTHFSSGTQHYTIIILGGGLLIFFV</sequence>
<reference evidence="2 3" key="1">
    <citation type="submission" date="2016-06" db="EMBL/GenBank/DDBJ databases">
        <authorList>
            <person name="Kjaerup R.B."/>
            <person name="Dalgaard T.S."/>
            <person name="Juul-Madsen H.R."/>
        </authorList>
    </citation>
    <scope>NUCLEOTIDE SEQUENCE [LARGE SCALE GENOMIC DNA]</scope>
    <source>
        <strain evidence="2 3">1S159</strain>
    </source>
</reference>
<evidence type="ECO:0000313" key="2">
    <source>
        <dbReference type="EMBL" id="OCH21772.1"/>
    </source>
</evidence>
<gene>
    <name evidence="2" type="ORF">A6E04_07885</name>
</gene>
<protein>
    <submittedName>
        <fullName evidence="2">Uncharacterized protein</fullName>
    </submittedName>
</protein>
<evidence type="ECO:0000313" key="3">
    <source>
        <dbReference type="Proteomes" id="UP000093523"/>
    </source>
</evidence>
<dbReference type="RefSeq" id="WP_065600595.1">
    <property type="nucleotide sequence ID" value="NZ_CAWMPN010000008.1"/>
</dbReference>
<name>A0A1B9P079_ALILO</name>
<accession>A0A1B9P079</accession>
<evidence type="ECO:0000256" key="1">
    <source>
        <dbReference type="SAM" id="Phobius"/>
    </source>
</evidence>